<feature type="transmembrane region" description="Helical" evidence="1">
    <location>
        <begin position="33"/>
        <end position="53"/>
    </location>
</feature>
<reference evidence="2" key="1">
    <citation type="journal article" date="2014" name="Int. J. Syst. Evol. Microbiol.">
        <title>Complete genome sequence of Corynebacterium casei LMG S-19264T (=DSM 44701T), isolated from a smear-ripened cheese.</title>
        <authorList>
            <consortium name="US DOE Joint Genome Institute (JGI-PGF)"/>
            <person name="Walter F."/>
            <person name="Albersmeier A."/>
            <person name="Kalinowski J."/>
            <person name="Ruckert C."/>
        </authorList>
    </citation>
    <scope>NUCLEOTIDE SEQUENCE</scope>
    <source>
        <strain evidence="2">CGMCC 1.15343</strain>
    </source>
</reference>
<comment type="caution">
    <text evidence="2">The sequence shown here is derived from an EMBL/GenBank/DDBJ whole genome shotgun (WGS) entry which is preliminary data.</text>
</comment>
<dbReference type="RefSeq" id="WP_188626763.1">
    <property type="nucleotide sequence ID" value="NZ_BMIL01000006.1"/>
</dbReference>
<keyword evidence="1" id="KW-0472">Membrane</keyword>
<evidence type="ECO:0000313" key="2">
    <source>
        <dbReference type="EMBL" id="GGC66634.1"/>
    </source>
</evidence>
<feature type="transmembrane region" description="Helical" evidence="1">
    <location>
        <begin position="74"/>
        <end position="93"/>
    </location>
</feature>
<keyword evidence="1" id="KW-0812">Transmembrane</keyword>
<feature type="transmembrane region" description="Helical" evidence="1">
    <location>
        <begin position="7"/>
        <end position="27"/>
    </location>
</feature>
<keyword evidence="1" id="KW-1133">Transmembrane helix</keyword>
<proteinExistence type="predicted"/>
<dbReference type="EMBL" id="BMIL01000006">
    <property type="protein sequence ID" value="GGC66634.1"/>
    <property type="molecule type" value="Genomic_DNA"/>
</dbReference>
<gene>
    <name evidence="2" type="ORF">GCM10011387_20060</name>
</gene>
<protein>
    <submittedName>
        <fullName evidence="2">Uncharacterized protein</fullName>
    </submittedName>
</protein>
<keyword evidence="3" id="KW-1185">Reference proteome</keyword>
<dbReference type="AlphaFoldDB" id="A0A916UBA5"/>
<accession>A0A916UBA5</accession>
<reference evidence="2" key="2">
    <citation type="submission" date="2020-09" db="EMBL/GenBank/DDBJ databases">
        <authorList>
            <person name="Sun Q."/>
            <person name="Zhou Y."/>
        </authorList>
    </citation>
    <scope>NUCLEOTIDE SEQUENCE</scope>
    <source>
        <strain evidence="2">CGMCC 1.15343</strain>
    </source>
</reference>
<evidence type="ECO:0000313" key="3">
    <source>
        <dbReference type="Proteomes" id="UP000651668"/>
    </source>
</evidence>
<dbReference type="Proteomes" id="UP000651668">
    <property type="component" value="Unassembled WGS sequence"/>
</dbReference>
<sequence>MRIARGLCLFYWKLVVASLLFSLFLAGLGSGSVPFFIGTGFAFIFLTPVFHYLSYEVNSPGEYYFFYNLGLSRLVLWVSTLIMSILVGLSIMFL</sequence>
<evidence type="ECO:0000256" key="1">
    <source>
        <dbReference type="SAM" id="Phobius"/>
    </source>
</evidence>
<name>A0A916UBA5_9SPHI</name>
<organism evidence="2 3">
    <name type="scientific">Pedobacter quisquiliarum</name>
    <dbReference type="NCBI Taxonomy" id="1834438"/>
    <lineage>
        <taxon>Bacteria</taxon>
        <taxon>Pseudomonadati</taxon>
        <taxon>Bacteroidota</taxon>
        <taxon>Sphingobacteriia</taxon>
        <taxon>Sphingobacteriales</taxon>
        <taxon>Sphingobacteriaceae</taxon>
        <taxon>Pedobacter</taxon>
    </lineage>
</organism>